<dbReference type="InterPro" id="IPR003152">
    <property type="entry name" value="FATC_dom"/>
</dbReference>
<evidence type="ECO:0008006" key="5">
    <source>
        <dbReference type="Google" id="ProtNLM"/>
    </source>
</evidence>
<proteinExistence type="predicted"/>
<dbReference type="OrthoDB" id="10065496at2759"/>
<dbReference type="InterPro" id="IPR000403">
    <property type="entry name" value="PI3/4_kinase_cat_dom"/>
</dbReference>
<dbReference type="PROSITE" id="PS51190">
    <property type="entry name" value="FATC"/>
    <property type="match status" value="1"/>
</dbReference>
<dbReference type="Proteomes" id="UP000639772">
    <property type="component" value="Chromosome 6"/>
</dbReference>
<organism evidence="3 4">
    <name type="scientific">Vanilla planifolia</name>
    <name type="common">Vanilla</name>
    <dbReference type="NCBI Taxonomy" id="51239"/>
    <lineage>
        <taxon>Eukaryota</taxon>
        <taxon>Viridiplantae</taxon>
        <taxon>Streptophyta</taxon>
        <taxon>Embryophyta</taxon>
        <taxon>Tracheophyta</taxon>
        <taxon>Spermatophyta</taxon>
        <taxon>Magnoliopsida</taxon>
        <taxon>Liliopsida</taxon>
        <taxon>Asparagales</taxon>
        <taxon>Orchidaceae</taxon>
        <taxon>Vanilloideae</taxon>
        <taxon>Vanilleae</taxon>
        <taxon>Vanilla</taxon>
    </lineage>
</organism>
<dbReference type="GO" id="GO:0000184">
    <property type="term" value="P:nuclear-transcribed mRNA catabolic process, nonsense-mediated decay"/>
    <property type="evidence" value="ECO:0007669"/>
    <property type="project" value="TreeGrafter"/>
</dbReference>
<sequence>MELIAGAPSFGTFDGECPSSVLFSQLQALFLRTLGIEKSDLTPFIAELIDIWWLLRQRREITPQLFAQLRSHPKKAVREKVQSLLMILAKISPCSIVYPLLVDVNTFEGQSSEELQSIYSYLNNLDPKLIQEVRLVINELDRISVLWEEQWLSILQDLHTDVARRINILKEDAARIAENTTLSHAEKKKITGAKYSALMAPIIVALERRLESTSCKEETVHELWFQKEYGKQLKSAISSFKIPPASALVLGDVWQAFDAIAASLVNYQRTSSICLSEVAPNLALLSSSSVPMPGLERQSTILDTNGCFTDFRGIITVSSFNEQVGLLSTKTRPKKLVLLGSDGQKYTYLLKGREDLRLDARIMQLLQAINCCFASSADGLGQSLGVRYYSVTPISGQAGLIQWVEKVTSIYSVYKSWQNRNQFSQLYSNGGMNSNPVPAVLRPSDMFYGKIIPALKEKGIRRVVSRRDWPHEVKRTTIEAALGLTGVEEWTRDDPHDKAVIVGEEKKGMELAVSLSLFASRFQEIRVPLQEHHDLLASTLLAAESALKRFLGLLIEFEVMSAIFYHADKERSRLLQHETTVKSIAAEASSFSEKSRAYFEAQALEYAQAKSLATEKAQEVTSWIEERGRVLDALRSRSFLDSQAFNKLGSMDDSLSLTSAVLILGVPLTVVPESTQAHCSDLDGDVSRIIADLESELSSAVDALNEYVNNPSADVLSLARKQAADIVANSSGTALDSLKKEHQDLLSSLEMHAMKIETFNKEHSKLLSSIESDSEAKAKERLLSAFTKLMQPEGHDGREDDSSLDDFRDFRMPGNLHEKKGELLFLLNIAVNDLFKDVKEKLVFISMVSGQRISWKTDDSPLNDSSFISTELEEHIEKCVLLTGLLHEVQNFVGKDLPSFNIDCSRTSSSEHDWATDFHVILHSVKMWFENYTECVLTEIIEAFVFCNTEVMETLASLSQIRGSIDTALQKLVEVELERESLMELEKSYFMKVEIITEQQLALQEAASRDRDHLSWEEAEELANQVESCRTQLEQLHQSWNQKDVRIAALARIDASIMNSLASLEGYFSSLVDIEPNGASQSRRSNSFLAALVKPFTELESIDLLLSSYLSSDSYLNEPLHRLSDLAKSGFSLSESVWRFPCIIKKHSLFIWKVGIVDSIINSFIFDVSASFNHSLGLYQLSSVFRKKLEVHLQKYHRQYLKEKVILALLAQLDKVDENLRQMIEAKNDFNYKMTMDNSEPLRSIRLGLEEYCIAQENARAARSAANAMKEHVKQRTEALYKIVLEIFRIEWLHEKTVPQVLNTKVYLQNAFGDNKLACLALKTNRSTLLEKMQSSISSMAGSLEYLQTFEKTSTSAEGQIERALGWAYAGPNIVGSGNSSTTRLGIPSEFHDHLLRRKKLLWKAHEQASDIIKFCTYVIEFEASRESFFWTNEETKAGRILDDSHTLKQSNLIALTRLDNSYQSFARAEQEWKLSQNKMEAAAKSLLSATNELCIVSGKVKSASSDLQHNFVTLRECVYEASLALSSFCSVSKEHIALASECGSILEEVLVITESLHDVYGYAKEASIMHKSFMSDLSQAMIVLLPLEALLSSDVASMTDTTSKEKESSIDVSLIHGEGLYHSYCFRLKETCQILESLVPSITFSVKELYSMLAKLARAASIHAGNLNKALEGVADSEVVISQEISLSRPDFLDGMHTNEKINLGPVEGIFFNDTVPVGEFPSDDEGWISPPDCSYTSSQAFSLTPIDTEQDSNDLEQIRPHNFDRSNISRQETLSHEKLIAECINNDAHAIQSSSSVPPSLGKIEGSTVNNSLQMLTIEEVTSDSKGLEGSHEDPIGSNPLGLLKRGRNAYAMSALRQIEYKIEGRDIEDGRVLQASLLVDHLIKEATNIDNLCNMYEGWTPWI</sequence>
<gene>
    <name evidence="3" type="ORF">HPP92_012395</name>
</gene>
<dbReference type="PANTHER" id="PTHR11139">
    <property type="entry name" value="ATAXIA TELANGIECTASIA MUTATED ATM -RELATED"/>
    <property type="match status" value="1"/>
</dbReference>
<comment type="caution">
    <text evidence="3">The sequence shown here is derived from an EMBL/GenBank/DDBJ whole genome shotgun (WGS) entry which is preliminary data.</text>
</comment>
<dbReference type="SUPFAM" id="SSF56112">
    <property type="entry name" value="Protein kinase-like (PK-like)"/>
    <property type="match status" value="1"/>
</dbReference>
<dbReference type="InterPro" id="IPR050517">
    <property type="entry name" value="DDR_Repair_Kinase"/>
</dbReference>
<dbReference type="EMBL" id="JADCNM010000006">
    <property type="protein sequence ID" value="KAG0477676.1"/>
    <property type="molecule type" value="Genomic_DNA"/>
</dbReference>
<reference evidence="3 4" key="1">
    <citation type="journal article" date="2020" name="Nat. Food">
        <title>A phased Vanilla planifolia genome enables genetic improvement of flavour and production.</title>
        <authorList>
            <person name="Hasing T."/>
            <person name="Tang H."/>
            <person name="Brym M."/>
            <person name="Khazi F."/>
            <person name="Huang T."/>
            <person name="Chambers A.H."/>
        </authorList>
    </citation>
    <scope>NUCLEOTIDE SEQUENCE [LARGE SCALE GENOMIC DNA]</scope>
    <source>
        <tissue evidence="3">Leaf</tissue>
    </source>
</reference>
<dbReference type="Pfam" id="PF02260">
    <property type="entry name" value="FATC"/>
    <property type="match status" value="1"/>
</dbReference>
<dbReference type="GO" id="GO:0005634">
    <property type="term" value="C:nucleus"/>
    <property type="evidence" value="ECO:0007669"/>
    <property type="project" value="TreeGrafter"/>
</dbReference>
<feature type="domain" description="FATC" evidence="2">
    <location>
        <begin position="1874"/>
        <end position="1906"/>
    </location>
</feature>
<dbReference type="GO" id="GO:0004674">
    <property type="term" value="F:protein serine/threonine kinase activity"/>
    <property type="evidence" value="ECO:0007669"/>
    <property type="project" value="TreeGrafter"/>
</dbReference>
<evidence type="ECO:0000259" key="2">
    <source>
        <dbReference type="PROSITE" id="PS51190"/>
    </source>
</evidence>
<dbReference type="SMART" id="SM01343">
    <property type="entry name" value="FATC"/>
    <property type="match status" value="1"/>
</dbReference>
<dbReference type="SMART" id="SM01345">
    <property type="entry name" value="Rapamycin_bind"/>
    <property type="match status" value="1"/>
</dbReference>
<dbReference type="Pfam" id="PF00454">
    <property type="entry name" value="PI3_PI4_kinase"/>
    <property type="match status" value="1"/>
</dbReference>
<evidence type="ECO:0000313" key="4">
    <source>
        <dbReference type="Proteomes" id="UP000639772"/>
    </source>
</evidence>
<evidence type="ECO:0000259" key="1">
    <source>
        <dbReference type="PROSITE" id="PS50290"/>
    </source>
</evidence>
<dbReference type="InterPro" id="IPR011009">
    <property type="entry name" value="Kinase-like_dom_sf"/>
</dbReference>
<dbReference type="FunFam" id="3.30.1010.10:FF:000029">
    <property type="entry name" value="Serine/threonine-protein kinase SMG1"/>
    <property type="match status" value="1"/>
</dbReference>
<dbReference type="PANTHER" id="PTHR11139:SF71">
    <property type="entry name" value="SERINE_THREONINE-PROTEIN KINASE SMG1"/>
    <property type="match status" value="1"/>
</dbReference>
<evidence type="ECO:0000313" key="3">
    <source>
        <dbReference type="EMBL" id="KAG0477676.1"/>
    </source>
</evidence>
<accession>A0A835QV29</accession>
<dbReference type="PROSITE" id="PS50290">
    <property type="entry name" value="PI3_4_KINASE_3"/>
    <property type="match status" value="1"/>
</dbReference>
<protein>
    <recommendedName>
        <fullName evidence="5">Non-specific serine/threonine protein kinase</fullName>
    </recommendedName>
</protein>
<name>A0A835QV29_VANPL</name>
<dbReference type="Gene3D" id="3.30.1010.10">
    <property type="entry name" value="Phosphatidylinositol 3-kinase Catalytic Subunit, Chain A, domain 4"/>
    <property type="match status" value="1"/>
</dbReference>
<feature type="domain" description="PI3K/PI4K catalytic" evidence="1">
    <location>
        <begin position="320"/>
        <end position="447"/>
    </location>
</feature>